<protein>
    <submittedName>
        <fullName evidence="5">AraC family transcriptional regulator</fullName>
    </submittedName>
</protein>
<reference evidence="5 6" key="1">
    <citation type="submission" date="2021-01" db="EMBL/GenBank/DDBJ databases">
        <title>Actinoplanes sp. nov. LDG1-01 isolated from lichen.</title>
        <authorList>
            <person name="Saeng-In P."/>
            <person name="Phongsopitanun W."/>
            <person name="Kanchanasin P."/>
            <person name="Yuki M."/>
            <person name="Kudo T."/>
            <person name="Ohkuma M."/>
            <person name="Tanasupawat S."/>
        </authorList>
    </citation>
    <scope>NUCLEOTIDE SEQUENCE [LARGE SCALE GENOMIC DNA]</scope>
    <source>
        <strain evidence="5 6">LDG1-01</strain>
    </source>
</reference>
<dbReference type="EMBL" id="JAENHO010000024">
    <property type="protein sequence ID" value="MBL7261954.1"/>
    <property type="molecule type" value="Genomic_DNA"/>
</dbReference>
<dbReference type="PROSITE" id="PS01124">
    <property type="entry name" value="HTH_ARAC_FAMILY_2"/>
    <property type="match status" value="1"/>
</dbReference>
<dbReference type="Pfam" id="PF20240">
    <property type="entry name" value="DUF6597"/>
    <property type="match status" value="1"/>
</dbReference>
<dbReference type="SUPFAM" id="SSF46689">
    <property type="entry name" value="Homeodomain-like"/>
    <property type="match status" value="1"/>
</dbReference>
<dbReference type="Gene3D" id="1.10.10.60">
    <property type="entry name" value="Homeodomain-like"/>
    <property type="match status" value="1"/>
</dbReference>
<dbReference type="PANTHER" id="PTHR46796:SF15">
    <property type="entry name" value="BLL1074 PROTEIN"/>
    <property type="match status" value="1"/>
</dbReference>
<feature type="domain" description="HTH araC/xylS-type" evidence="4">
    <location>
        <begin position="177"/>
        <end position="258"/>
    </location>
</feature>
<comment type="caution">
    <text evidence="5">The sequence shown here is derived from an EMBL/GenBank/DDBJ whole genome shotgun (WGS) entry which is preliminary data.</text>
</comment>
<keyword evidence="2" id="KW-0238">DNA-binding</keyword>
<keyword evidence="6" id="KW-1185">Reference proteome</keyword>
<sequence length="277" mass="30343">MVVDEYAQGRPTAALKPYVAGYSGYRQQGLPPMRHLGLPSPCLTMILTLDDPLVMESHPDPRQRPGRYDALIGGLHLSPAVITHDGRQSGLQVALWPLGCRALLGLPAGELAGLDVDASALLGEPAVARIRERLSAAPDWASRFALLDEWLTARSRQTSIRPEITYAWGRILGNVPVRTVAAEVGWSGHHLTDRFRAETGLRPKEAARVARFDRARRALRPGRPIAEVAAAYGFADQSHLVREFRSLAGCTPSEWLADQFDFVQALQLEPAHDGSHD</sequence>
<dbReference type="SMART" id="SM00342">
    <property type="entry name" value="HTH_ARAC"/>
    <property type="match status" value="1"/>
</dbReference>
<evidence type="ECO:0000256" key="3">
    <source>
        <dbReference type="ARBA" id="ARBA00023163"/>
    </source>
</evidence>
<keyword evidence="1" id="KW-0805">Transcription regulation</keyword>
<dbReference type="InterPro" id="IPR018060">
    <property type="entry name" value="HTH_AraC"/>
</dbReference>
<dbReference type="InterPro" id="IPR050204">
    <property type="entry name" value="AraC_XylS_family_regulators"/>
</dbReference>
<name>A0ABS1W5E2_9ACTN</name>
<evidence type="ECO:0000313" key="6">
    <source>
        <dbReference type="Proteomes" id="UP000598996"/>
    </source>
</evidence>
<accession>A0ABS1W5E2</accession>
<dbReference type="InterPro" id="IPR009057">
    <property type="entry name" value="Homeodomain-like_sf"/>
</dbReference>
<organism evidence="5 6">
    <name type="scientific">Paractinoplanes lichenicola</name>
    <dbReference type="NCBI Taxonomy" id="2802976"/>
    <lineage>
        <taxon>Bacteria</taxon>
        <taxon>Bacillati</taxon>
        <taxon>Actinomycetota</taxon>
        <taxon>Actinomycetes</taxon>
        <taxon>Micromonosporales</taxon>
        <taxon>Micromonosporaceae</taxon>
        <taxon>Paractinoplanes</taxon>
    </lineage>
</organism>
<dbReference type="InterPro" id="IPR046532">
    <property type="entry name" value="DUF6597"/>
</dbReference>
<evidence type="ECO:0000259" key="4">
    <source>
        <dbReference type="PROSITE" id="PS01124"/>
    </source>
</evidence>
<evidence type="ECO:0000313" key="5">
    <source>
        <dbReference type="EMBL" id="MBL7261954.1"/>
    </source>
</evidence>
<evidence type="ECO:0000256" key="1">
    <source>
        <dbReference type="ARBA" id="ARBA00023015"/>
    </source>
</evidence>
<keyword evidence="3" id="KW-0804">Transcription</keyword>
<dbReference type="Pfam" id="PF12833">
    <property type="entry name" value="HTH_18"/>
    <property type="match status" value="1"/>
</dbReference>
<proteinExistence type="predicted"/>
<dbReference type="RefSeq" id="WP_203078507.1">
    <property type="nucleotide sequence ID" value="NZ_JAENHO010000024.1"/>
</dbReference>
<dbReference type="PANTHER" id="PTHR46796">
    <property type="entry name" value="HTH-TYPE TRANSCRIPTIONAL ACTIVATOR RHAS-RELATED"/>
    <property type="match status" value="1"/>
</dbReference>
<evidence type="ECO:0000256" key="2">
    <source>
        <dbReference type="ARBA" id="ARBA00023125"/>
    </source>
</evidence>
<gene>
    <name evidence="5" type="ORF">JKJ07_47560</name>
</gene>
<dbReference type="Proteomes" id="UP000598996">
    <property type="component" value="Unassembled WGS sequence"/>
</dbReference>